<dbReference type="EMBL" id="BGZK01001936">
    <property type="protein sequence ID" value="GBP88464.1"/>
    <property type="molecule type" value="Genomic_DNA"/>
</dbReference>
<evidence type="ECO:0000313" key="2">
    <source>
        <dbReference type="Proteomes" id="UP000299102"/>
    </source>
</evidence>
<proteinExistence type="predicted"/>
<name>A0A4C1ZN11_EUMVA</name>
<dbReference type="AlphaFoldDB" id="A0A4C1ZN11"/>
<accession>A0A4C1ZN11</accession>
<reference evidence="1 2" key="1">
    <citation type="journal article" date="2019" name="Commun. Biol.">
        <title>The bagworm genome reveals a unique fibroin gene that provides high tensile strength.</title>
        <authorList>
            <person name="Kono N."/>
            <person name="Nakamura H."/>
            <person name="Ohtoshi R."/>
            <person name="Tomita M."/>
            <person name="Numata K."/>
            <person name="Arakawa K."/>
        </authorList>
    </citation>
    <scope>NUCLEOTIDE SEQUENCE [LARGE SCALE GENOMIC DNA]</scope>
</reference>
<comment type="caution">
    <text evidence="1">The sequence shown here is derived from an EMBL/GenBank/DDBJ whole genome shotgun (WGS) entry which is preliminary data.</text>
</comment>
<sequence>MKEPARAETRAEASNVAEYQHAPHNYSKVSKHGQDIPTTLLSSTDAYLLASSSDRFRGQKAKFDAWSGAGRGDIIAHDGAASFWCIRCRPGQGMNEICASLGSDVAHCAWTFCGQEIEGFSFGLLPVIICVEFRAGVTILRNVGQDAGAGLEQQDRVVERGCEGRSGGVGGVETFVIWAAPSGMPVASSLEFRVGSDRSSACIG</sequence>
<gene>
    <name evidence="1" type="ORF">EVAR_103738_1</name>
</gene>
<dbReference type="Proteomes" id="UP000299102">
    <property type="component" value="Unassembled WGS sequence"/>
</dbReference>
<organism evidence="1 2">
    <name type="scientific">Eumeta variegata</name>
    <name type="common">Bagworm moth</name>
    <name type="synonym">Eumeta japonica</name>
    <dbReference type="NCBI Taxonomy" id="151549"/>
    <lineage>
        <taxon>Eukaryota</taxon>
        <taxon>Metazoa</taxon>
        <taxon>Ecdysozoa</taxon>
        <taxon>Arthropoda</taxon>
        <taxon>Hexapoda</taxon>
        <taxon>Insecta</taxon>
        <taxon>Pterygota</taxon>
        <taxon>Neoptera</taxon>
        <taxon>Endopterygota</taxon>
        <taxon>Lepidoptera</taxon>
        <taxon>Glossata</taxon>
        <taxon>Ditrysia</taxon>
        <taxon>Tineoidea</taxon>
        <taxon>Psychidae</taxon>
        <taxon>Oiketicinae</taxon>
        <taxon>Eumeta</taxon>
    </lineage>
</organism>
<protein>
    <submittedName>
        <fullName evidence="1">Uncharacterized protein</fullName>
    </submittedName>
</protein>
<evidence type="ECO:0000313" key="1">
    <source>
        <dbReference type="EMBL" id="GBP88464.1"/>
    </source>
</evidence>
<keyword evidence="2" id="KW-1185">Reference proteome</keyword>